<dbReference type="Gene3D" id="6.10.140.1320">
    <property type="match status" value="1"/>
</dbReference>
<dbReference type="OrthoDB" id="10003563at2759"/>
<dbReference type="InterPro" id="IPR050355">
    <property type="entry name" value="RCF1"/>
</dbReference>
<evidence type="ECO:0000256" key="5">
    <source>
        <dbReference type="ARBA" id="ARBA00023136"/>
    </source>
</evidence>
<dbReference type="PANTHER" id="PTHR12297:SF3">
    <property type="entry name" value="HIG1 DOMAIN FAMILY MEMBER 1A"/>
    <property type="match status" value="1"/>
</dbReference>
<dbReference type="PROSITE" id="PS51503">
    <property type="entry name" value="HIG1"/>
    <property type="match status" value="1"/>
</dbReference>
<evidence type="ECO:0000256" key="4">
    <source>
        <dbReference type="ARBA" id="ARBA00023128"/>
    </source>
</evidence>
<reference evidence="8" key="1">
    <citation type="submission" date="2021-03" db="EMBL/GenBank/DDBJ databases">
        <title>Chromosome level genome of the anhydrobiotic midge Polypedilum vanderplanki.</title>
        <authorList>
            <person name="Yoshida Y."/>
            <person name="Kikawada T."/>
            <person name="Gusev O."/>
        </authorList>
    </citation>
    <scope>NUCLEOTIDE SEQUENCE</scope>
    <source>
        <strain evidence="8">NIAS01</strain>
        <tissue evidence="8">Whole body or cell culture</tissue>
    </source>
</reference>
<dbReference type="InterPro" id="IPR007667">
    <property type="entry name" value="Hypoxia_induced_domain"/>
</dbReference>
<keyword evidence="2 6" id="KW-0812">Transmembrane</keyword>
<comment type="subcellular location">
    <subcellularLocation>
        <location evidence="1">Mitochondrion membrane</location>
    </subcellularLocation>
</comment>
<name>A0A9J6BH66_POLVA</name>
<dbReference type="GO" id="GO:0031966">
    <property type="term" value="C:mitochondrial membrane"/>
    <property type="evidence" value="ECO:0007669"/>
    <property type="project" value="UniProtKB-SubCell"/>
</dbReference>
<feature type="domain" description="HIG1" evidence="7">
    <location>
        <begin position="1"/>
        <end position="91"/>
    </location>
</feature>
<dbReference type="Pfam" id="PF04588">
    <property type="entry name" value="HIG_1_N"/>
    <property type="match status" value="1"/>
</dbReference>
<evidence type="ECO:0000313" key="9">
    <source>
        <dbReference type="Proteomes" id="UP001107558"/>
    </source>
</evidence>
<dbReference type="EMBL" id="JADBJN010000004">
    <property type="protein sequence ID" value="KAG5669050.1"/>
    <property type="molecule type" value="Genomic_DNA"/>
</dbReference>
<dbReference type="Proteomes" id="UP001107558">
    <property type="component" value="Chromosome 4"/>
</dbReference>
<dbReference type="PANTHER" id="PTHR12297">
    <property type="entry name" value="HYPOXIA-INDUCBILE GENE 1 HIG1 -RELATED"/>
    <property type="match status" value="1"/>
</dbReference>
<keyword evidence="5 6" id="KW-0472">Membrane</keyword>
<sequence length="94" mass="10542">MSQPPIIFRDEEESSQRLERKAKESPFMIIGLAGLVGALGYSAYKYKNRGTMSTSVYLMQTRVLAQGTVVSCLGLGIIYTILNNFVFNKDEKKE</sequence>
<proteinExistence type="predicted"/>
<feature type="transmembrane region" description="Helical" evidence="6">
    <location>
        <begin position="64"/>
        <end position="87"/>
    </location>
</feature>
<dbReference type="AlphaFoldDB" id="A0A9J6BH66"/>
<dbReference type="GO" id="GO:0097250">
    <property type="term" value="P:mitochondrial respirasome assembly"/>
    <property type="evidence" value="ECO:0007669"/>
    <property type="project" value="TreeGrafter"/>
</dbReference>
<evidence type="ECO:0000256" key="3">
    <source>
        <dbReference type="ARBA" id="ARBA00022989"/>
    </source>
</evidence>
<evidence type="ECO:0000256" key="2">
    <source>
        <dbReference type="ARBA" id="ARBA00022692"/>
    </source>
</evidence>
<accession>A0A9J6BH66</accession>
<evidence type="ECO:0000256" key="1">
    <source>
        <dbReference type="ARBA" id="ARBA00004325"/>
    </source>
</evidence>
<keyword evidence="4" id="KW-0496">Mitochondrion</keyword>
<organism evidence="8 9">
    <name type="scientific">Polypedilum vanderplanki</name>
    <name type="common">Sleeping chironomid midge</name>
    <dbReference type="NCBI Taxonomy" id="319348"/>
    <lineage>
        <taxon>Eukaryota</taxon>
        <taxon>Metazoa</taxon>
        <taxon>Ecdysozoa</taxon>
        <taxon>Arthropoda</taxon>
        <taxon>Hexapoda</taxon>
        <taxon>Insecta</taxon>
        <taxon>Pterygota</taxon>
        <taxon>Neoptera</taxon>
        <taxon>Endopterygota</taxon>
        <taxon>Diptera</taxon>
        <taxon>Nematocera</taxon>
        <taxon>Chironomoidea</taxon>
        <taxon>Chironomidae</taxon>
        <taxon>Chironominae</taxon>
        <taxon>Polypedilum</taxon>
        <taxon>Polypedilum</taxon>
    </lineage>
</organism>
<evidence type="ECO:0000313" key="8">
    <source>
        <dbReference type="EMBL" id="KAG5669050.1"/>
    </source>
</evidence>
<evidence type="ECO:0000256" key="6">
    <source>
        <dbReference type="SAM" id="Phobius"/>
    </source>
</evidence>
<feature type="transmembrane region" description="Helical" evidence="6">
    <location>
        <begin position="27"/>
        <end position="44"/>
    </location>
</feature>
<keyword evidence="9" id="KW-1185">Reference proteome</keyword>
<protein>
    <recommendedName>
        <fullName evidence="7">HIG1 domain-containing protein</fullName>
    </recommendedName>
</protein>
<comment type="caution">
    <text evidence="8">The sequence shown here is derived from an EMBL/GenBank/DDBJ whole genome shotgun (WGS) entry which is preliminary data.</text>
</comment>
<evidence type="ECO:0000259" key="7">
    <source>
        <dbReference type="PROSITE" id="PS51503"/>
    </source>
</evidence>
<keyword evidence="3 6" id="KW-1133">Transmembrane helix</keyword>
<gene>
    <name evidence="8" type="ORF">PVAND_016951</name>
</gene>